<feature type="transmembrane region" description="Helical" evidence="1">
    <location>
        <begin position="60"/>
        <end position="80"/>
    </location>
</feature>
<feature type="transmembrane region" description="Helical" evidence="1">
    <location>
        <begin position="121"/>
        <end position="142"/>
    </location>
</feature>
<dbReference type="Pfam" id="PF10067">
    <property type="entry name" value="DUF2306"/>
    <property type="match status" value="1"/>
</dbReference>
<evidence type="ECO:0000256" key="1">
    <source>
        <dbReference type="SAM" id="Phobius"/>
    </source>
</evidence>
<feature type="transmembrane region" description="Helical" evidence="1">
    <location>
        <begin position="20"/>
        <end position="40"/>
    </location>
</feature>
<keyword evidence="3" id="KW-1185">Reference proteome</keyword>
<feature type="transmembrane region" description="Helical" evidence="1">
    <location>
        <begin position="92"/>
        <end position="115"/>
    </location>
</feature>
<feature type="transmembrane region" description="Helical" evidence="1">
    <location>
        <begin position="188"/>
        <end position="209"/>
    </location>
</feature>
<dbReference type="Proteomes" id="UP001501490">
    <property type="component" value="Unassembled WGS sequence"/>
</dbReference>
<dbReference type="EMBL" id="BAABAB010000018">
    <property type="protein sequence ID" value="GAA3623552.1"/>
    <property type="molecule type" value="Genomic_DNA"/>
</dbReference>
<evidence type="ECO:0000313" key="3">
    <source>
        <dbReference type="Proteomes" id="UP001501490"/>
    </source>
</evidence>
<organism evidence="2 3">
    <name type="scientific">Microlunatus ginsengisoli</name>
    <dbReference type="NCBI Taxonomy" id="363863"/>
    <lineage>
        <taxon>Bacteria</taxon>
        <taxon>Bacillati</taxon>
        <taxon>Actinomycetota</taxon>
        <taxon>Actinomycetes</taxon>
        <taxon>Propionibacteriales</taxon>
        <taxon>Propionibacteriaceae</taxon>
        <taxon>Microlunatus</taxon>
    </lineage>
</organism>
<keyword evidence="1" id="KW-0812">Transmembrane</keyword>
<name>A0ABP7A2B0_9ACTN</name>
<dbReference type="InterPro" id="IPR018750">
    <property type="entry name" value="DUF2306_membrane"/>
</dbReference>
<dbReference type="RefSeq" id="WP_344805414.1">
    <property type="nucleotide sequence ID" value="NZ_BAABAB010000018.1"/>
</dbReference>
<gene>
    <name evidence="2" type="ORF">GCM10022236_27420</name>
</gene>
<keyword evidence="1" id="KW-1133">Transmembrane helix</keyword>
<reference evidence="3" key="1">
    <citation type="journal article" date="2019" name="Int. J. Syst. Evol. Microbiol.">
        <title>The Global Catalogue of Microorganisms (GCM) 10K type strain sequencing project: providing services to taxonomists for standard genome sequencing and annotation.</title>
        <authorList>
            <consortium name="The Broad Institute Genomics Platform"/>
            <consortium name="The Broad Institute Genome Sequencing Center for Infectious Disease"/>
            <person name="Wu L."/>
            <person name="Ma J."/>
        </authorList>
    </citation>
    <scope>NUCLEOTIDE SEQUENCE [LARGE SCALE GENOMIC DNA]</scope>
    <source>
        <strain evidence="3">JCM 16929</strain>
    </source>
</reference>
<accession>A0ABP7A2B0</accession>
<sequence length="230" mass="25031">MTRHASAASRRGRSNRWLPFALIALVLTPAVFGTLRLIGLAGGPQLMPADPRMTASPVPLIVHIVSALGYAVLGAFQFSARFRRRRPGWHRAAGRILVFLGLAVAVSALWMTLFYPRQPDTGVLAFLFRLAFGSSLAASLVLGFTAIRRRDIVCHRAWMTRAYALALGAGTQVFTKAIGPAVFGTSQFTLDLSLGAAWVINLAVAEYVIRRPRHRRINQPIDRATAKAGS</sequence>
<evidence type="ECO:0000313" key="2">
    <source>
        <dbReference type="EMBL" id="GAA3623552.1"/>
    </source>
</evidence>
<protein>
    <submittedName>
        <fullName evidence="2">DUF2306 domain-containing protein</fullName>
    </submittedName>
</protein>
<keyword evidence="1" id="KW-0472">Membrane</keyword>
<comment type="caution">
    <text evidence="2">The sequence shown here is derived from an EMBL/GenBank/DDBJ whole genome shotgun (WGS) entry which is preliminary data.</text>
</comment>
<proteinExistence type="predicted"/>
<feature type="transmembrane region" description="Helical" evidence="1">
    <location>
        <begin position="162"/>
        <end position="182"/>
    </location>
</feature>